<dbReference type="InterPro" id="IPR021293">
    <property type="entry name" value="DUF2865"/>
</dbReference>
<protein>
    <recommendedName>
        <fullName evidence="3">DUF2865 domain-containing protein</fullName>
    </recommendedName>
</protein>
<sequence length="343" mass="36123">MGFGKRAPGAWAGKSSAGTARARPRRSLIATALVGLVIGFGTISATTMVRASERGLLDGLFETIFGAASAGPATTAKPAPKAPRRYASLPDPQRIAGHRFVQRTPRLDARSTPIRTRARAASPASFAAGTRTVCMRRCDGYVFPLGRLHARADLPVHAAACAAACPNAPTELLTLAPRQAELERSVALNGRPYLRVATANLYRRIRVENCSCQPPGAAALLMPLAEDRTLRPGDVVASEEGADLVAGLSRVGPALVDYRVATLSRQYRNAIEDRVGALRRDAAKAAFREALDAKGNGSRRLRVAEAQIPTLSADGASAGFAPVVSRGEGFMAVRVVSPSPFGH</sequence>
<evidence type="ECO:0000313" key="2">
    <source>
        <dbReference type="Proteomes" id="UP000233769"/>
    </source>
</evidence>
<dbReference type="Pfam" id="PF11064">
    <property type="entry name" value="DUF2865"/>
    <property type="match status" value="1"/>
</dbReference>
<organism evidence="1 2">
    <name type="scientific">Methylorubrum extorquens</name>
    <name type="common">Methylobacterium dichloromethanicum</name>
    <name type="synonym">Methylobacterium extorquens</name>
    <dbReference type="NCBI Taxonomy" id="408"/>
    <lineage>
        <taxon>Bacteria</taxon>
        <taxon>Pseudomonadati</taxon>
        <taxon>Pseudomonadota</taxon>
        <taxon>Alphaproteobacteria</taxon>
        <taxon>Hyphomicrobiales</taxon>
        <taxon>Methylobacteriaceae</taxon>
        <taxon>Methylorubrum</taxon>
    </lineage>
</organism>
<name>A0A2N9AQ36_METEX</name>
<gene>
    <name evidence="1" type="ORF">TK0001_2875</name>
</gene>
<evidence type="ECO:0000313" key="1">
    <source>
        <dbReference type="EMBL" id="SOR29477.1"/>
    </source>
</evidence>
<dbReference type="AlphaFoldDB" id="A0A2N9AQ36"/>
<dbReference type="Proteomes" id="UP000233769">
    <property type="component" value="Chromosome tk0001"/>
</dbReference>
<proteinExistence type="predicted"/>
<accession>A0A2N9AQ36</accession>
<reference evidence="2" key="1">
    <citation type="submission" date="2017-10" db="EMBL/GenBank/DDBJ databases">
        <authorList>
            <person name="Regsiter A."/>
            <person name="William W."/>
        </authorList>
    </citation>
    <scope>NUCLEOTIDE SEQUENCE [LARGE SCALE GENOMIC DNA]</scope>
</reference>
<evidence type="ECO:0008006" key="3">
    <source>
        <dbReference type="Google" id="ProtNLM"/>
    </source>
</evidence>
<dbReference type="EMBL" id="LT962688">
    <property type="protein sequence ID" value="SOR29477.1"/>
    <property type="molecule type" value="Genomic_DNA"/>
</dbReference>